<gene>
    <name evidence="1" type="ORF">Fmac_026330</name>
</gene>
<protein>
    <submittedName>
        <fullName evidence="1">Uncharacterized protein</fullName>
    </submittedName>
</protein>
<dbReference type="Proteomes" id="UP001603857">
    <property type="component" value="Unassembled WGS sequence"/>
</dbReference>
<name>A0ABD1LEQ9_9FABA</name>
<organism evidence="1 2">
    <name type="scientific">Flemingia macrophylla</name>
    <dbReference type="NCBI Taxonomy" id="520843"/>
    <lineage>
        <taxon>Eukaryota</taxon>
        <taxon>Viridiplantae</taxon>
        <taxon>Streptophyta</taxon>
        <taxon>Embryophyta</taxon>
        <taxon>Tracheophyta</taxon>
        <taxon>Spermatophyta</taxon>
        <taxon>Magnoliopsida</taxon>
        <taxon>eudicotyledons</taxon>
        <taxon>Gunneridae</taxon>
        <taxon>Pentapetalae</taxon>
        <taxon>rosids</taxon>
        <taxon>fabids</taxon>
        <taxon>Fabales</taxon>
        <taxon>Fabaceae</taxon>
        <taxon>Papilionoideae</taxon>
        <taxon>50 kb inversion clade</taxon>
        <taxon>NPAAA clade</taxon>
        <taxon>indigoferoid/millettioid clade</taxon>
        <taxon>Phaseoleae</taxon>
        <taxon>Flemingia</taxon>
    </lineage>
</organism>
<evidence type="ECO:0000313" key="1">
    <source>
        <dbReference type="EMBL" id="KAL2321951.1"/>
    </source>
</evidence>
<dbReference type="EMBL" id="JBGMDY010000009">
    <property type="protein sequence ID" value="KAL2321951.1"/>
    <property type="molecule type" value="Genomic_DNA"/>
</dbReference>
<evidence type="ECO:0000313" key="2">
    <source>
        <dbReference type="Proteomes" id="UP001603857"/>
    </source>
</evidence>
<proteinExistence type="predicted"/>
<reference evidence="1 2" key="1">
    <citation type="submission" date="2024-08" db="EMBL/GenBank/DDBJ databases">
        <title>Insights into the chromosomal genome structure of Flemingia macrophylla.</title>
        <authorList>
            <person name="Ding Y."/>
            <person name="Zhao Y."/>
            <person name="Bi W."/>
            <person name="Wu M."/>
            <person name="Zhao G."/>
            <person name="Gong Y."/>
            <person name="Li W."/>
            <person name="Zhang P."/>
        </authorList>
    </citation>
    <scope>NUCLEOTIDE SEQUENCE [LARGE SCALE GENOMIC DNA]</scope>
    <source>
        <strain evidence="1">DYQJB</strain>
        <tissue evidence="1">Leaf</tissue>
    </source>
</reference>
<sequence>MPTRAQQTLLILDQVKLLLKQQLSLVSYRRLVPSSKKVMKCNNQLFMTSFLKVLLQHPKLMEGRVLEGRVAAHPLENVQSLLPPNSWLGLYPVPGELRPSHFVSSAFILNSICYNFFIWI</sequence>
<keyword evidence="2" id="KW-1185">Reference proteome</keyword>
<accession>A0ABD1LEQ9</accession>
<dbReference type="AlphaFoldDB" id="A0ABD1LEQ9"/>
<comment type="caution">
    <text evidence="1">The sequence shown here is derived from an EMBL/GenBank/DDBJ whole genome shotgun (WGS) entry which is preliminary data.</text>
</comment>